<dbReference type="GO" id="GO:0071111">
    <property type="term" value="F:cyclic-guanylate-specific phosphodiesterase activity"/>
    <property type="evidence" value="ECO:0007669"/>
    <property type="project" value="InterPro"/>
</dbReference>
<evidence type="ECO:0000313" key="4">
    <source>
        <dbReference type="Proteomes" id="UP000225889"/>
    </source>
</evidence>
<feature type="transmembrane region" description="Helical" evidence="1">
    <location>
        <begin position="6"/>
        <end position="23"/>
    </location>
</feature>
<feature type="transmembrane region" description="Helical" evidence="1">
    <location>
        <begin position="105"/>
        <end position="123"/>
    </location>
</feature>
<feature type="transmembrane region" description="Helical" evidence="1">
    <location>
        <begin position="66"/>
        <end position="84"/>
    </location>
</feature>
<comment type="caution">
    <text evidence="3">The sequence shown here is derived from an EMBL/GenBank/DDBJ whole genome shotgun (WGS) entry which is preliminary data.</text>
</comment>
<reference evidence="3 4" key="2">
    <citation type="submission" date="2017-10" db="EMBL/GenBank/DDBJ databases">
        <authorList>
            <person name="Banno H."/>
            <person name="Chua N.-H."/>
        </authorList>
    </citation>
    <scope>NUCLEOTIDE SEQUENCE [LARGE SCALE GENOMIC DNA]</scope>
    <source>
        <strain evidence="3 4">JK626</strain>
    </source>
</reference>
<feature type="transmembrane region" description="Helical" evidence="1">
    <location>
        <begin position="172"/>
        <end position="190"/>
    </location>
</feature>
<feature type="transmembrane region" description="Helical" evidence="1">
    <location>
        <begin position="196"/>
        <end position="213"/>
    </location>
</feature>
<proteinExistence type="predicted"/>
<feature type="transmembrane region" description="Helical" evidence="1">
    <location>
        <begin position="143"/>
        <end position="160"/>
    </location>
</feature>
<dbReference type="Gene3D" id="3.20.20.450">
    <property type="entry name" value="EAL domain"/>
    <property type="match status" value="1"/>
</dbReference>
<dbReference type="PANTHER" id="PTHR33121:SF79">
    <property type="entry name" value="CYCLIC DI-GMP PHOSPHODIESTERASE PDED-RELATED"/>
    <property type="match status" value="1"/>
</dbReference>
<name>A0A2G3DRG4_9FIRM</name>
<dbReference type="SUPFAM" id="SSF141868">
    <property type="entry name" value="EAL domain-like"/>
    <property type="match status" value="1"/>
</dbReference>
<dbReference type="InterPro" id="IPR050706">
    <property type="entry name" value="Cyclic-di-GMP_PDE-like"/>
</dbReference>
<evidence type="ECO:0000313" key="3">
    <source>
        <dbReference type="EMBL" id="PHU33629.1"/>
    </source>
</evidence>
<gene>
    <name evidence="3" type="ORF">CSX01_13925</name>
</gene>
<feature type="transmembrane region" description="Helical" evidence="1">
    <location>
        <begin position="35"/>
        <end position="54"/>
    </location>
</feature>
<dbReference type="CDD" id="cd01948">
    <property type="entry name" value="EAL"/>
    <property type="match status" value="1"/>
</dbReference>
<dbReference type="EMBL" id="PDYF01000083">
    <property type="protein sequence ID" value="PHU33629.1"/>
    <property type="molecule type" value="Genomic_DNA"/>
</dbReference>
<dbReference type="SMART" id="SM00052">
    <property type="entry name" value="EAL"/>
    <property type="match status" value="1"/>
</dbReference>
<feature type="domain" description="EAL" evidence="2">
    <location>
        <begin position="381"/>
        <end position="631"/>
    </location>
</feature>
<dbReference type="PANTHER" id="PTHR33121">
    <property type="entry name" value="CYCLIC DI-GMP PHOSPHODIESTERASE PDEF"/>
    <property type="match status" value="1"/>
</dbReference>
<reference evidence="3 4" key="1">
    <citation type="submission" date="2017-10" db="EMBL/GenBank/DDBJ databases">
        <title>Resolving the taxonomy of Roseburia spp., Eubacterium rectale and Agathobacter spp. through phylogenomic analysis.</title>
        <authorList>
            <person name="Sheridan P.O."/>
            <person name="Walker A.W."/>
            <person name="Duncan S.H."/>
            <person name="Scott K.P."/>
            <person name="Toole P.W.O."/>
            <person name="Luis P."/>
            <person name="Flint H.J."/>
        </authorList>
    </citation>
    <scope>NUCLEOTIDE SEQUENCE [LARGE SCALE GENOMIC DNA]</scope>
    <source>
        <strain evidence="3 4">JK626</strain>
    </source>
</reference>
<keyword evidence="1" id="KW-0812">Transmembrane</keyword>
<accession>A0A2G3DRG4</accession>
<protein>
    <recommendedName>
        <fullName evidence="2">EAL domain-containing protein</fullName>
    </recommendedName>
</protein>
<sequence length="631" mass="73439">MWDYSYVIPSILILCILLFYYFTLKRLPIRINRGFVALLVTEVVVIGSDILASYADENYKELPYNLVVWLNILYFIAFIVRIKMFDTITCNVFSINPYEDKIGSFIKNIPIILTTIVIISSYWTGSVFSITENGYVRGPYYDIIYFPYIWYLALAIYYIARYKNQIKRKRDLVCVIVYTDLIIIGLAIRILLPQVLLFDTFCVMSVIIINLVFMNPEFYIDKRTNLFNSEALHEMLREKHTMRDHYILGFVIKNYNEAREIYGPRQMDEGIYLIGSYLTKAFPYLKMFYYRNGRFVLVGKDQEKLIEAKDKIVERFRGRWFSKNTELYLEVGTALGTIDIEEYDSELLITTIISVLNKLGGDSSNYEVEIDDKTIEENRKMIEVRRCLEIAIAQNRTEVFLQPIVDATTHKVIGAEALCRIRDNDGKIISPGLFIPIAERNGHITALGEQMFEKACKFVSENNIEQYGMEWVNVNVSTIQFMQHNLADRFEEILKKYKLSPEVIHLELTEAAMVEENLMDSQIRNLQEKGFYLVVDDYGTGHSNISRIKKYPFINIKLDMSLVWDYAKKPGVIVPRMVQAFKETGYTVTAEGIETKEMAIALKECGCNYLQGMLFSMPIPIDEFLEYVKKN</sequence>
<keyword evidence="1" id="KW-1133">Transmembrane helix</keyword>
<dbReference type="InterPro" id="IPR001633">
    <property type="entry name" value="EAL_dom"/>
</dbReference>
<organism evidence="3 4">
    <name type="scientific">Pseudobutyrivibrio ruminis</name>
    <dbReference type="NCBI Taxonomy" id="46206"/>
    <lineage>
        <taxon>Bacteria</taxon>
        <taxon>Bacillati</taxon>
        <taxon>Bacillota</taxon>
        <taxon>Clostridia</taxon>
        <taxon>Lachnospirales</taxon>
        <taxon>Lachnospiraceae</taxon>
        <taxon>Pseudobutyrivibrio</taxon>
    </lineage>
</organism>
<keyword evidence="1" id="KW-0472">Membrane</keyword>
<dbReference type="Pfam" id="PF00563">
    <property type="entry name" value="EAL"/>
    <property type="match status" value="1"/>
</dbReference>
<dbReference type="AlphaFoldDB" id="A0A2G3DRG4"/>
<dbReference type="InterPro" id="IPR035919">
    <property type="entry name" value="EAL_sf"/>
</dbReference>
<dbReference type="Proteomes" id="UP000225889">
    <property type="component" value="Unassembled WGS sequence"/>
</dbReference>
<evidence type="ECO:0000256" key="1">
    <source>
        <dbReference type="SAM" id="Phobius"/>
    </source>
</evidence>
<evidence type="ECO:0000259" key="2">
    <source>
        <dbReference type="PROSITE" id="PS50883"/>
    </source>
</evidence>
<dbReference type="PROSITE" id="PS50883">
    <property type="entry name" value="EAL"/>
    <property type="match status" value="1"/>
</dbReference>